<feature type="transmembrane region" description="Helical" evidence="10">
    <location>
        <begin position="528"/>
        <end position="549"/>
    </location>
</feature>
<dbReference type="InterPro" id="IPR054384">
    <property type="entry name" value="SecDF_P1_head"/>
</dbReference>
<feature type="domain" description="SSD" evidence="11">
    <location>
        <begin position="500"/>
        <end position="656"/>
    </location>
</feature>
<dbReference type="GO" id="GO:0015450">
    <property type="term" value="F:protein-transporting ATPase activity"/>
    <property type="evidence" value="ECO:0007669"/>
    <property type="project" value="InterPro"/>
</dbReference>
<feature type="transmembrane region" description="Helical" evidence="10">
    <location>
        <begin position="500"/>
        <end position="521"/>
    </location>
</feature>
<dbReference type="PROSITE" id="PS50156">
    <property type="entry name" value="SSD"/>
    <property type="match status" value="1"/>
</dbReference>
<dbReference type="InterPro" id="IPR048631">
    <property type="entry name" value="SecD_1st"/>
</dbReference>
<dbReference type="GO" id="GO:0005886">
    <property type="term" value="C:plasma membrane"/>
    <property type="evidence" value="ECO:0007669"/>
    <property type="project" value="UniProtKB-SubCell"/>
</dbReference>
<keyword evidence="9 10" id="KW-0472">Membrane</keyword>
<protein>
    <submittedName>
        <fullName evidence="12">Protein translocase subunit SecD</fullName>
    </submittedName>
</protein>
<dbReference type="Pfam" id="PF02355">
    <property type="entry name" value="SecD_SecF_C"/>
    <property type="match status" value="2"/>
</dbReference>
<dbReference type="GO" id="GO:0006886">
    <property type="term" value="P:intracellular protein transport"/>
    <property type="evidence" value="ECO:0007669"/>
    <property type="project" value="InterPro"/>
</dbReference>
<feature type="transmembrane region" description="Helical" evidence="10">
    <location>
        <begin position="296"/>
        <end position="321"/>
    </location>
</feature>
<keyword evidence="3" id="KW-1003">Cell membrane</keyword>
<dbReference type="InterPro" id="IPR055344">
    <property type="entry name" value="SecD_SecF_C_bact"/>
</dbReference>
<dbReference type="Pfam" id="PF22599">
    <property type="entry name" value="SecDF_P1_head"/>
    <property type="match status" value="1"/>
</dbReference>
<keyword evidence="6" id="KW-0653">Protein transport</keyword>
<dbReference type="Pfam" id="PF21760">
    <property type="entry name" value="SecD_1st"/>
    <property type="match status" value="1"/>
</dbReference>
<dbReference type="InterPro" id="IPR005665">
    <property type="entry name" value="SecF_bac"/>
</dbReference>
<evidence type="ECO:0000256" key="6">
    <source>
        <dbReference type="ARBA" id="ARBA00022927"/>
    </source>
</evidence>
<dbReference type="HAMAP" id="MF_01464_B">
    <property type="entry name" value="SecF_B"/>
    <property type="match status" value="1"/>
</dbReference>
<dbReference type="NCBIfam" id="NF009583">
    <property type="entry name" value="PRK13024.1-3"/>
    <property type="match status" value="1"/>
</dbReference>
<accession>A0A3B0U5P4</accession>
<keyword evidence="2" id="KW-0813">Transport</keyword>
<evidence type="ECO:0000256" key="4">
    <source>
        <dbReference type="ARBA" id="ARBA00022519"/>
    </source>
</evidence>
<keyword evidence="7 10" id="KW-1133">Transmembrane helix</keyword>
<evidence type="ECO:0000256" key="9">
    <source>
        <dbReference type="ARBA" id="ARBA00023136"/>
    </source>
</evidence>
<feature type="transmembrane region" description="Helical" evidence="10">
    <location>
        <begin position="256"/>
        <end position="275"/>
    </location>
</feature>
<dbReference type="InterPro" id="IPR048634">
    <property type="entry name" value="SecD_SecF_C"/>
</dbReference>
<feature type="transmembrane region" description="Helical" evidence="10">
    <location>
        <begin position="385"/>
        <end position="403"/>
    </location>
</feature>
<gene>
    <name evidence="12" type="ORF">MNBD_ALPHA11-1905</name>
</gene>
<dbReference type="FunFam" id="3.30.1360.200:FF:000002">
    <property type="entry name" value="Preprotein translocase subunit SecD"/>
    <property type="match status" value="1"/>
</dbReference>
<organism evidence="12">
    <name type="scientific">hydrothermal vent metagenome</name>
    <dbReference type="NCBI Taxonomy" id="652676"/>
    <lineage>
        <taxon>unclassified sequences</taxon>
        <taxon>metagenomes</taxon>
        <taxon>ecological metagenomes</taxon>
    </lineage>
</organism>
<dbReference type="InterPro" id="IPR005791">
    <property type="entry name" value="SecD"/>
</dbReference>
<dbReference type="EMBL" id="UOEQ01000050">
    <property type="protein sequence ID" value="VAW14716.1"/>
    <property type="molecule type" value="Genomic_DNA"/>
</dbReference>
<evidence type="ECO:0000259" key="11">
    <source>
        <dbReference type="PROSITE" id="PS50156"/>
    </source>
</evidence>
<dbReference type="PANTHER" id="PTHR30081:SF1">
    <property type="entry name" value="PROTEIN TRANSLOCASE SUBUNIT SECD"/>
    <property type="match status" value="1"/>
</dbReference>
<evidence type="ECO:0000256" key="3">
    <source>
        <dbReference type="ARBA" id="ARBA00022475"/>
    </source>
</evidence>
<evidence type="ECO:0000256" key="5">
    <source>
        <dbReference type="ARBA" id="ARBA00022692"/>
    </source>
</evidence>
<keyword evidence="8" id="KW-0811">Translocation</keyword>
<feature type="transmembrane region" description="Helical" evidence="10">
    <location>
        <begin position="201"/>
        <end position="221"/>
    </location>
</feature>
<evidence type="ECO:0000256" key="2">
    <source>
        <dbReference type="ARBA" id="ARBA00022448"/>
    </source>
</evidence>
<dbReference type="InterPro" id="IPR022813">
    <property type="entry name" value="SecD/SecF_arch_bac"/>
</dbReference>
<evidence type="ECO:0000256" key="7">
    <source>
        <dbReference type="ARBA" id="ARBA00022989"/>
    </source>
</evidence>
<evidence type="ECO:0000256" key="10">
    <source>
        <dbReference type="SAM" id="Phobius"/>
    </source>
</evidence>
<keyword evidence="4" id="KW-0997">Cell inner membrane</keyword>
<name>A0A3B0U5P4_9ZZZZ</name>
<dbReference type="InterPro" id="IPR022645">
    <property type="entry name" value="SecD/SecF_bac"/>
</dbReference>
<dbReference type="SUPFAM" id="SSF82866">
    <property type="entry name" value="Multidrug efflux transporter AcrB transmembrane domain"/>
    <property type="match status" value="2"/>
</dbReference>
<feature type="transmembrane region" description="Helical" evidence="10">
    <location>
        <begin position="635"/>
        <end position="659"/>
    </location>
</feature>
<evidence type="ECO:0000256" key="8">
    <source>
        <dbReference type="ARBA" id="ARBA00023010"/>
    </source>
</evidence>
<reference evidence="12" key="1">
    <citation type="submission" date="2018-06" db="EMBL/GenBank/DDBJ databases">
        <authorList>
            <person name="Zhirakovskaya E."/>
        </authorList>
    </citation>
    <scope>NUCLEOTIDE SEQUENCE</scope>
</reference>
<dbReference type="NCBIfam" id="TIGR00966">
    <property type="entry name" value="transloc_SecF"/>
    <property type="match status" value="1"/>
</dbReference>
<dbReference type="Gene3D" id="1.20.1640.10">
    <property type="entry name" value="Multidrug efflux transporter AcrB transmembrane domain"/>
    <property type="match status" value="2"/>
</dbReference>
<sequence length="679" mass="72454">VIRRRIDELGTTEPTIQRQGTDRVLVQVPGFADSERLKDLISRTARLTFHMVHPSMSADQARAQGLPVGTMIMPSVDGFDELLFEEVSLGGESLIDAQPGFDQQNGEAIVSFRFDTRGAIVFAEITSANVGRRFAIVLDGQVVTAPTIQTAITGGSGQISGSFNAETANDLAVLLRAGALPATLDIIEERSVGPSLGADSVQAGLMAGIVGSIGVVAFMLISYGLFGVFASISLTLNIIIILGVLSMLGATLTLPGIAGIVLTVGMAVDANVLIFERMREEMVGGRTAHQALEAGFKRAMGTIIDANVTTFIAAAVLFFLGSGPIQGFAITLAIGILTTLFTAYFVTQFIIGRWYAVRRPKTLKIQLLSLVPSATKIPFMAWRKVAMGFSIIAMIASIGLFGVQGLNLGIDFKGGSSVEVQAIVGDADIADIRSRLGELGLGDVQVQGFGTPNDVLIRVEAQDGGDTAQQDAVRLVTSALEADYDIRRVEVVGPTVSGELAIAGAIAVIVAIFAVLVYVWLRFEWQFAVGSIIALIHDVILTIGLYSLIGFEFNLSSIAAILTIVGYSLNDTVVVYDRVRENLRKFRKLKVSDLLDLSINSMLSRTVLTSITTIVALLALVIFGGEVIRGFTISMTWGVLVGTYSSIFIAAPVLLFFGLKTRENVQKKPEEKRTDGAQV</sequence>
<feature type="non-terminal residue" evidence="12">
    <location>
        <position position="1"/>
    </location>
</feature>
<evidence type="ECO:0000313" key="12">
    <source>
        <dbReference type="EMBL" id="VAW14716.1"/>
    </source>
</evidence>
<dbReference type="HAMAP" id="MF_01463_B">
    <property type="entry name" value="SecD_B"/>
    <property type="match status" value="1"/>
</dbReference>
<feature type="transmembrane region" description="Helical" evidence="10">
    <location>
        <begin position="228"/>
        <end position="250"/>
    </location>
</feature>
<dbReference type="FunFam" id="1.20.1640.10:FF:000004">
    <property type="entry name" value="Protein translocase subunit SecD"/>
    <property type="match status" value="1"/>
</dbReference>
<keyword evidence="5 10" id="KW-0812">Transmembrane</keyword>
<dbReference type="Pfam" id="PF07549">
    <property type="entry name" value="Sec_GG"/>
    <property type="match status" value="1"/>
</dbReference>
<dbReference type="Gene3D" id="3.30.70.3400">
    <property type="match status" value="1"/>
</dbReference>
<comment type="subcellular location">
    <subcellularLocation>
        <location evidence="1">Cell membrane</location>
        <topology evidence="1">Multi-pass membrane protein</topology>
    </subcellularLocation>
</comment>
<dbReference type="PRINTS" id="PR01755">
    <property type="entry name" value="SECFTRNLCASE"/>
</dbReference>
<dbReference type="NCBIfam" id="TIGR01129">
    <property type="entry name" value="secD"/>
    <property type="match status" value="1"/>
</dbReference>
<dbReference type="InterPro" id="IPR000731">
    <property type="entry name" value="SSD"/>
</dbReference>
<dbReference type="AlphaFoldDB" id="A0A3B0U5P4"/>
<feature type="transmembrane region" description="Helical" evidence="10">
    <location>
        <begin position="597"/>
        <end position="623"/>
    </location>
</feature>
<feature type="transmembrane region" description="Helical" evidence="10">
    <location>
        <begin position="555"/>
        <end position="576"/>
    </location>
</feature>
<dbReference type="Gene3D" id="3.30.1360.200">
    <property type="match status" value="1"/>
</dbReference>
<feature type="transmembrane region" description="Helical" evidence="10">
    <location>
        <begin position="327"/>
        <end position="351"/>
    </location>
</feature>
<proteinExistence type="inferred from homology"/>
<dbReference type="PANTHER" id="PTHR30081">
    <property type="entry name" value="PROTEIN-EXPORT MEMBRANE PROTEIN SEC"/>
    <property type="match status" value="1"/>
</dbReference>
<evidence type="ECO:0000256" key="1">
    <source>
        <dbReference type="ARBA" id="ARBA00004651"/>
    </source>
</evidence>
<dbReference type="InterPro" id="IPR022646">
    <property type="entry name" value="SecD/SecF_CS"/>
</dbReference>
<dbReference type="NCBIfam" id="TIGR00916">
    <property type="entry name" value="2A0604s01"/>
    <property type="match status" value="2"/>
</dbReference>